<keyword evidence="2" id="KW-1185">Reference proteome</keyword>
<dbReference type="Proteomes" id="UP000544222">
    <property type="component" value="Unassembled WGS sequence"/>
</dbReference>
<protein>
    <submittedName>
        <fullName evidence="1">Uncharacterized protein</fullName>
    </submittedName>
</protein>
<accession>A0A7W5H0N6</accession>
<evidence type="ECO:0000313" key="1">
    <source>
        <dbReference type="EMBL" id="MBB3186753.1"/>
    </source>
</evidence>
<organism evidence="1 2">
    <name type="scientific">Microbacter margulisiae</name>
    <dbReference type="NCBI Taxonomy" id="1350067"/>
    <lineage>
        <taxon>Bacteria</taxon>
        <taxon>Pseudomonadati</taxon>
        <taxon>Bacteroidota</taxon>
        <taxon>Bacteroidia</taxon>
        <taxon>Bacteroidales</taxon>
        <taxon>Porphyromonadaceae</taxon>
        <taxon>Microbacter</taxon>
    </lineage>
</organism>
<dbReference type="RefSeq" id="WP_183412601.1">
    <property type="nucleotide sequence ID" value="NZ_JACHYB010000001.1"/>
</dbReference>
<proteinExistence type="predicted"/>
<name>A0A7W5H0N6_9PORP</name>
<evidence type="ECO:0000313" key="2">
    <source>
        <dbReference type="Proteomes" id="UP000544222"/>
    </source>
</evidence>
<dbReference type="AlphaFoldDB" id="A0A7W5H0N6"/>
<gene>
    <name evidence="1" type="ORF">FHX64_000916</name>
</gene>
<comment type="caution">
    <text evidence="1">The sequence shown here is derived from an EMBL/GenBank/DDBJ whole genome shotgun (WGS) entry which is preliminary data.</text>
</comment>
<sequence length="171" mass="20280">MTYFDHHSCKNGDTPFLQENEHAHFPRVIVCFLIVNSMMLHAQTKKNDTIPHVTLKSPWENVIHFNGYIQKRPQTLTFSDSLKFNGYKTVKRLTVNEFMKFTQPASDKYRKEMEAIYKPLLRVQAEINKNHVNKGLFRYNPNIGYFDTWKEPIELMNPNTEKDRDPDWDGK</sequence>
<dbReference type="EMBL" id="JACHYB010000001">
    <property type="protein sequence ID" value="MBB3186753.1"/>
    <property type="molecule type" value="Genomic_DNA"/>
</dbReference>
<reference evidence="1 2" key="1">
    <citation type="submission" date="2020-08" db="EMBL/GenBank/DDBJ databases">
        <title>Genomic Encyclopedia of Type Strains, Phase IV (KMG-IV): sequencing the most valuable type-strain genomes for metagenomic binning, comparative biology and taxonomic classification.</title>
        <authorList>
            <person name="Goeker M."/>
        </authorList>
    </citation>
    <scope>NUCLEOTIDE SEQUENCE [LARGE SCALE GENOMIC DNA]</scope>
    <source>
        <strain evidence="1 2">DSM 27471</strain>
    </source>
</reference>